<dbReference type="Gene3D" id="4.10.220.110">
    <property type="match status" value="1"/>
</dbReference>
<gene>
    <name evidence="1" type="ORF">ACFQ3F_11535</name>
</gene>
<reference evidence="2" key="1">
    <citation type="journal article" date="2019" name="Int. J. Syst. Evol. Microbiol.">
        <title>The Global Catalogue of Microorganisms (GCM) 10K type strain sequencing project: providing services to taxonomists for standard genome sequencing and annotation.</title>
        <authorList>
            <consortium name="The Broad Institute Genomics Platform"/>
            <consortium name="The Broad Institute Genome Sequencing Center for Infectious Disease"/>
            <person name="Wu L."/>
            <person name="Ma J."/>
        </authorList>
    </citation>
    <scope>NUCLEOTIDE SEQUENCE [LARGE SCALE GENOMIC DNA]</scope>
    <source>
        <strain evidence="2">CCUG 52478</strain>
    </source>
</reference>
<evidence type="ECO:0000313" key="1">
    <source>
        <dbReference type="EMBL" id="MFD1248418.1"/>
    </source>
</evidence>
<keyword evidence="2" id="KW-1185">Reference proteome</keyword>
<sequence length="369" mass="39902">MTELTTLPGAHPYASHAPIFTVDHRHRGELARDLLRMDVCEGTLGLRTLVVHLHAVGPASDGSAGDLSYLDGEIVHLGSTLDVTIGPPSGERKIFHGVVSALELGFTEGGPPIVSLYAEDALMKLRISERTARYESLSDADIVREVASAHGLAFEAHGVTGPTNPLVQQWEESDLAFARGRAVRLNAELWADDDDKIHLAERGDRPGTEITLVQGNELIAAELRADVAHQRTKVTYRGWDDKAVEAATGDAEVAIVQAEVAGGGKLGPDVVGDIFSKSDLVRSRRDTLTSATARAYAEAEMRRRARGFVTVEGTTSGTPELVPGAKLDLRRVGRPFEGAGYRCTYAQHSYDLTTGYRTRFRAERPELAS</sequence>
<dbReference type="Gene3D" id="2.30.110.50">
    <property type="match status" value="1"/>
</dbReference>
<evidence type="ECO:0000313" key="2">
    <source>
        <dbReference type="Proteomes" id="UP001597229"/>
    </source>
</evidence>
<dbReference type="Pfam" id="PF05954">
    <property type="entry name" value="Phage_GPD"/>
    <property type="match status" value="1"/>
</dbReference>
<dbReference type="RefSeq" id="WP_367917932.1">
    <property type="nucleotide sequence ID" value="NZ_BAABAC010000006.1"/>
</dbReference>
<dbReference type="EMBL" id="JBHTLX010000016">
    <property type="protein sequence ID" value="MFD1248418.1"/>
    <property type="molecule type" value="Genomic_DNA"/>
</dbReference>
<accession>A0ABW3VZE2</accession>
<name>A0ABW3VZE2_9ACTN</name>
<comment type="caution">
    <text evidence="1">The sequence shown here is derived from an EMBL/GenBank/DDBJ whole genome shotgun (WGS) entry which is preliminary data.</text>
</comment>
<dbReference type="Proteomes" id="UP001597229">
    <property type="component" value="Unassembled WGS sequence"/>
</dbReference>
<dbReference type="Gene3D" id="3.55.50.10">
    <property type="entry name" value="Baseplate protein-like domains"/>
    <property type="match status" value="1"/>
</dbReference>
<protein>
    <submittedName>
        <fullName evidence="1">Phage late control D family protein</fullName>
    </submittedName>
</protein>
<organism evidence="1 2">
    <name type="scientific">Nocardioides ginsengisoli</name>
    <dbReference type="NCBI Taxonomy" id="363868"/>
    <lineage>
        <taxon>Bacteria</taxon>
        <taxon>Bacillati</taxon>
        <taxon>Actinomycetota</taxon>
        <taxon>Actinomycetes</taxon>
        <taxon>Propionibacteriales</taxon>
        <taxon>Nocardioidaceae</taxon>
        <taxon>Nocardioides</taxon>
    </lineage>
</organism>
<dbReference type="SUPFAM" id="SSF69279">
    <property type="entry name" value="Phage tail proteins"/>
    <property type="match status" value="1"/>
</dbReference>
<proteinExistence type="predicted"/>